<dbReference type="InterPro" id="IPR022385">
    <property type="entry name" value="Rhs_assc_core"/>
</dbReference>
<dbReference type="CDD" id="cd00081">
    <property type="entry name" value="Hint"/>
    <property type="match status" value="1"/>
</dbReference>
<dbReference type="PANTHER" id="PTHR32305">
    <property type="match status" value="1"/>
</dbReference>
<dbReference type="PROSITE" id="PS50817">
    <property type="entry name" value="INTEIN_N_TER"/>
    <property type="match status" value="1"/>
</dbReference>
<gene>
    <name evidence="4" type="ORF">ACFPZN_22665</name>
</gene>
<dbReference type="InterPro" id="IPR036844">
    <property type="entry name" value="Hint_dom_sf"/>
</dbReference>
<evidence type="ECO:0000313" key="5">
    <source>
        <dbReference type="Proteomes" id="UP001596074"/>
    </source>
</evidence>
<accession>A0ABW1A470</accession>
<dbReference type="Pfam" id="PF25023">
    <property type="entry name" value="TEN_YD-shell"/>
    <property type="match status" value="2"/>
</dbReference>
<dbReference type="InterPro" id="IPR003587">
    <property type="entry name" value="Hint_dom_N"/>
</dbReference>
<name>A0ABW1A470_9ACTN</name>
<dbReference type="PROSITE" id="PS50818">
    <property type="entry name" value="INTEIN_C_TER"/>
    <property type="match status" value="1"/>
</dbReference>
<evidence type="ECO:0000313" key="4">
    <source>
        <dbReference type="EMBL" id="MFC5748433.1"/>
    </source>
</evidence>
<feature type="compositionally biased region" description="Gly residues" evidence="2">
    <location>
        <begin position="1144"/>
        <end position="1160"/>
    </location>
</feature>
<dbReference type="PANTHER" id="PTHR32305:SF15">
    <property type="entry name" value="PROTEIN RHSA-RELATED"/>
    <property type="match status" value="1"/>
</dbReference>
<dbReference type="Gene3D" id="2.170.16.10">
    <property type="entry name" value="Hedgehog/Intein (Hint) domain"/>
    <property type="match status" value="1"/>
</dbReference>
<dbReference type="NCBIfam" id="TIGR03696">
    <property type="entry name" value="Rhs_assc_core"/>
    <property type="match status" value="1"/>
</dbReference>
<evidence type="ECO:0000256" key="1">
    <source>
        <dbReference type="ARBA" id="ARBA00022737"/>
    </source>
</evidence>
<proteinExistence type="predicted"/>
<reference evidence="5" key="1">
    <citation type="journal article" date="2019" name="Int. J. Syst. Evol. Microbiol.">
        <title>The Global Catalogue of Microorganisms (GCM) 10K type strain sequencing project: providing services to taxonomists for standard genome sequencing and annotation.</title>
        <authorList>
            <consortium name="The Broad Institute Genomics Platform"/>
            <consortium name="The Broad Institute Genome Sequencing Center for Infectious Disease"/>
            <person name="Wu L."/>
            <person name="Ma J."/>
        </authorList>
    </citation>
    <scope>NUCLEOTIDE SEQUENCE [LARGE SCALE GENOMIC DNA]</scope>
    <source>
        <strain evidence="5">KCTC 42087</strain>
    </source>
</reference>
<keyword evidence="5" id="KW-1185">Reference proteome</keyword>
<dbReference type="InterPro" id="IPR031325">
    <property type="entry name" value="RHS_repeat"/>
</dbReference>
<sequence length="1676" mass="178989">MVKDQVSDTVADGEPRVTTYDYDLYNRVEKVTDAHDHETAYDYDRFGNVVAMVDAADNRYEYAYTSRNSLAEVRLRDFDGDPEGAPGTGDYLVVNRYLYDYAGRLASDIDAMGRKVDYTYYGDGLPKSTILRDFRNPDETKRDYIQATIEHDGAVNPTRQTSANGMTVVENVYDRVGRLESATLDPGRLNRRLAYRYDAAGNVTKETRSGNASNVTWATPAVGDSVDYTYDGPGRMTTATVTDGTTSRVTGYAYDQRDLLTAVTDPRGNAPGADKTAFTTTYTNDELGRLIKTTSPPVAVENNGGQPATARPETVAGYNAFDEQTEVKDPNGNTSRTEYDRLGQPVKQIAPAYSPPGSTTQLTPTTVTHYDPLGRVSKVVDPRQNDVRYSYDRLGRVNTVDEPHTSNDDRVQWRYTYTRTGEVLSTIDPTGARTEATYDDLGRPVTSTRIERRPTPAAYTSRAGYDDVGNLLTTTSPTGVTTTSTYDTLGQLTKTVDGAGVTSQVGYDHAGRQVRSSDALNRTTRLTYDPFGDLVRTTDLKPDGTGLRERSSAYDLSGNPTRTTDAFGRSTTFQYDSLSRLVKQVEPVGDTESITTTFGYDAAGNRTRFTDGRGNSTVYTVNSLGLAESITEPATAAHPQPSDRTWTTSYDEAGNPVKITAPGGIIRRRTFDPAQRLLTETGSGTASPTAERTLAYDAAGRLTKVGSGTGTNLYSYSDRGLLLSADGPSGSASWDYNGDGQMTTRTDASGAATFGYAGGRLRTVQDGITGTTQTIGYNPAGQPNKIDYGAGRLRTAGYDDLGRPVTDTLENGQGSVAASITYNYDDNDRLTGKTTAGLAGAGENTYGYDHAGRLTSWSYNGTETLCQWDAAGNRTKAGAASATYDERNRRLTDGNATFAYTPRGTLATGTGTDYTFDAFDRLLAAGNTTYTYDALDRVATRNDIALSYAGLEKDPVRDGVNGYARGPSGGLLATGGVAGPRITLSDRRGDVIGGFAPDNTLGSVTESTAYEPFGQPMARSGGALGIGYQGDWTDPGTGQVNMHARWYEPKSGAFTSRDDWTLDPAGGSIGANRYTYANGDPLNITDPTGHWGIPLGGLVRRVGRAIKRIVQHFRPGPDRWIVKPEPPNYPPDGCGGNCNDRRGSGGGNSGGGGGGGGVGHGPSRSGSSAAAVAAARHRAQQARTDAAKGRERRKAQRVSVPIPQKVRGPGYADQRQRISTGPGRAPGRTGASHHVVRDTEGSLTDLRKQAVAAVGDPVGTQGPAAQGPPAAGGSGASGSGGEGGGGGTHGFFGWGSTDGQGKHSWEKTLKQVTEFTTGLSLALMGATTPLGPILMIPGVKDALMKPVGLDADSGAFKAGEYAFDAVSLVAGGGTGAVKVGGKLAGKAGDFLAGGLRPCTTKNSFVTGTPVLMADGNYKSIEDVDVGDEVLAADPETGKEQGRRVTALIPGEGTKNLVKITIDTDGTRGDKTGTITATDEHPFWVEGNRGWTKAIDLKPGMWLRTSAGTHVQITATKTWKQSRRVHNLTVEIDHTYHVQGGERSVLVHNCADDIVEFVHGTRARFADDIEVNGVTEAALRKNDKGSRRSGSFHTFKLDPAEPVANIQQAHFWGQRVNVGQGEVCVIVCRLPRSVVDELEEGRLLLPGGIEGEWVFKPGAFDVINRYRDDWEYIRWDK</sequence>
<feature type="region of interest" description="Disordered" evidence="2">
    <location>
        <begin position="632"/>
        <end position="659"/>
    </location>
</feature>
<evidence type="ECO:0000256" key="2">
    <source>
        <dbReference type="SAM" id="MobiDB-lite"/>
    </source>
</evidence>
<dbReference type="InterPro" id="IPR006141">
    <property type="entry name" value="Intein_N"/>
</dbReference>
<feature type="compositionally biased region" description="Polar residues" evidence="2">
    <location>
        <begin position="558"/>
        <end position="567"/>
    </location>
</feature>
<dbReference type="EMBL" id="JBHSON010000032">
    <property type="protein sequence ID" value="MFC5748433.1"/>
    <property type="molecule type" value="Genomic_DNA"/>
</dbReference>
<dbReference type="InterPro" id="IPR030934">
    <property type="entry name" value="Intein_C"/>
</dbReference>
<feature type="domain" description="Hint" evidence="3">
    <location>
        <begin position="1401"/>
        <end position="1506"/>
    </location>
</feature>
<dbReference type="InterPro" id="IPR006530">
    <property type="entry name" value="YD"/>
</dbReference>
<evidence type="ECO:0000259" key="3">
    <source>
        <dbReference type="SMART" id="SM00306"/>
    </source>
</evidence>
<keyword evidence="1" id="KW-0677">Repeat</keyword>
<dbReference type="NCBIfam" id="TIGR01443">
    <property type="entry name" value="intein_Cterm"/>
    <property type="match status" value="1"/>
</dbReference>
<feature type="compositionally biased region" description="Basic and acidic residues" evidence="2">
    <location>
        <begin position="539"/>
        <end position="552"/>
    </location>
</feature>
<comment type="caution">
    <text evidence="4">The sequence shown here is derived from an EMBL/GenBank/DDBJ whole genome shotgun (WGS) entry which is preliminary data.</text>
</comment>
<organism evidence="4 5">
    <name type="scientific">Actinomadura rugatobispora</name>
    <dbReference type="NCBI Taxonomy" id="1994"/>
    <lineage>
        <taxon>Bacteria</taxon>
        <taxon>Bacillati</taxon>
        <taxon>Actinomycetota</taxon>
        <taxon>Actinomycetes</taxon>
        <taxon>Streptosporangiales</taxon>
        <taxon>Thermomonosporaceae</taxon>
        <taxon>Actinomadura</taxon>
    </lineage>
</organism>
<dbReference type="SUPFAM" id="SSF51294">
    <property type="entry name" value="Hedgehog/intein (Hint) domain"/>
    <property type="match status" value="1"/>
</dbReference>
<dbReference type="InterPro" id="IPR056823">
    <property type="entry name" value="TEN-like_YD-shell"/>
</dbReference>
<feature type="compositionally biased region" description="Low complexity" evidence="2">
    <location>
        <begin position="1259"/>
        <end position="1269"/>
    </location>
</feature>
<protein>
    <submittedName>
        <fullName evidence="4">RHS repeat-associated core domain-containing protein</fullName>
    </submittedName>
</protein>
<dbReference type="InterPro" id="IPR050708">
    <property type="entry name" value="T6SS_VgrG/RHS"/>
</dbReference>
<dbReference type="Gene3D" id="2.180.10.10">
    <property type="entry name" value="RHS repeat-associated core"/>
    <property type="match status" value="5"/>
</dbReference>
<feature type="compositionally biased region" description="Low complexity" evidence="2">
    <location>
        <begin position="1161"/>
        <end position="1174"/>
    </location>
</feature>
<feature type="compositionally biased region" description="Gly residues" evidence="2">
    <location>
        <begin position="1270"/>
        <end position="1298"/>
    </location>
</feature>
<feature type="region of interest" description="Disordered" evidence="2">
    <location>
        <begin position="1118"/>
        <end position="1243"/>
    </location>
</feature>
<dbReference type="NCBIfam" id="TIGR01643">
    <property type="entry name" value="YD_repeat_2x"/>
    <property type="match status" value="4"/>
</dbReference>
<feature type="region of interest" description="Disordered" evidence="2">
    <location>
        <begin position="1256"/>
        <end position="1303"/>
    </location>
</feature>
<dbReference type="Pfam" id="PF05593">
    <property type="entry name" value="RHS_repeat"/>
    <property type="match status" value="3"/>
</dbReference>
<dbReference type="Proteomes" id="UP001596074">
    <property type="component" value="Unassembled WGS sequence"/>
</dbReference>
<dbReference type="Pfam" id="PF07591">
    <property type="entry name" value="PT-HINT"/>
    <property type="match status" value="1"/>
</dbReference>
<feature type="region of interest" description="Disordered" evidence="2">
    <location>
        <begin position="539"/>
        <end position="567"/>
    </location>
</feature>
<dbReference type="SMART" id="SM00306">
    <property type="entry name" value="HintN"/>
    <property type="match status" value="1"/>
</dbReference>